<name>A0A915CMC5_9BILA</name>
<protein>
    <submittedName>
        <fullName evidence="2">ShKT domain-containing protein</fullName>
    </submittedName>
</protein>
<organism evidence="1 2">
    <name type="scientific">Ditylenchus dipsaci</name>
    <dbReference type="NCBI Taxonomy" id="166011"/>
    <lineage>
        <taxon>Eukaryota</taxon>
        <taxon>Metazoa</taxon>
        <taxon>Ecdysozoa</taxon>
        <taxon>Nematoda</taxon>
        <taxon>Chromadorea</taxon>
        <taxon>Rhabditida</taxon>
        <taxon>Tylenchina</taxon>
        <taxon>Tylenchomorpha</taxon>
        <taxon>Sphaerularioidea</taxon>
        <taxon>Anguinidae</taxon>
        <taxon>Anguininae</taxon>
        <taxon>Ditylenchus</taxon>
    </lineage>
</organism>
<dbReference type="WBParaSite" id="jg10158">
    <property type="protein sequence ID" value="jg10158"/>
    <property type="gene ID" value="jg10158"/>
</dbReference>
<proteinExistence type="predicted"/>
<sequence>MNQISNILQKLEAGVKQCERWMIEWDRFFFVLEQGTSRNLPVWPLRWLHNFSDFRSKLKKIVNFQNMNWLDGVGIFHKDEVYRSGSLFKTTSWILEDSRLSMCLSPSGRFLFVEPEKKNKESLLDWQMNRDIVGVTMQMGVIDLLLGEYYRLDIDCLSEVSPLYLKDDFIGFYALTDSTVIFLDYNPFQENFRQRLISIDHHRRKAQCPGHRVFQRQLASTSFRHGSQYCAIYDDGVIRFAKDPTAISASTKDGSLTIGEDFQTIHSRKFFFSDTAAGDLFFPVFSGKRVRIFERGDILEDPSGSSFTFETRSTAFFRYSFDSLSFSIQTAAFNERGFPSGDEGPALLKQQGSSMVYSQPEYSRPRAYRVLPFFNHLLVTCALTKVCLHQIFECPHAFSYLFYYRLVLFYIASACAEELYSCLRKIPVNPIMLCAFDTRNWRWVNCSKACGSQDSVNLRGHKSSIEVCHFHLQHWPIRFPNVALRRASRALIQQLKDSTLTEYILYNVISSL</sequence>
<dbReference type="AlphaFoldDB" id="A0A915CMC5"/>
<evidence type="ECO:0000313" key="2">
    <source>
        <dbReference type="WBParaSite" id="jg10158"/>
    </source>
</evidence>
<evidence type="ECO:0000313" key="1">
    <source>
        <dbReference type="Proteomes" id="UP000887574"/>
    </source>
</evidence>
<reference evidence="2" key="1">
    <citation type="submission" date="2022-11" db="UniProtKB">
        <authorList>
            <consortium name="WormBaseParasite"/>
        </authorList>
    </citation>
    <scope>IDENTIFICATION</scope>
</reference>
<accession>A0A915CMC5</accession>
<dbReference type="Proteomes" id="UP000887574">
    <property type="component" value="Unplaced"/>
</dbReference>
<keyword evidence="1" id="KW-1185">Reference proteome</keyword>